<dbReference type="Pfam" id="PF13450">
    <property type="entry name" value="NAD_binding_8"/>
    <property type="match status" value="1"/>
</dbReference>
<dbReference type="Pfam" id="PF01593">
    <property type="entry name" value="Amino_oxidase"/>
    <property type="match status" value="1"/>
</dbReference>
<comment type="function">
    <text evidence="2">Probable oxidoreductase that may play a role as regulator of mitochondrial function.</text>
</comment>
<dbReference type="Gene3D" id="3.50.50.60">
    <property type="entry name" value="FAD/NAD(P)-binding domain"/>
    <property type="match status" value="2"/>
</dbReference>
<dbReference type="InterPro" id="IPR002937">
    <property type="entry name" value="Amino_oxidase"/>
</dbReference>
<dbReference type="AlphaFoldDB" id="A0A381S467"/>
<evidence type="ECO:0000256" key="3">
    <source>
        <dbReference type="ARBA" id="ARBA00038825"/>
    </source>
</evidence>
<name>A0A381S467_9ZZZZ</name>
<proteinExistence type="predicted"/>
<evidence type="ECO:0000256" key="1">
    <source>
        <dbReference type="ARBA" id="ARBA00004305"/>
    </source>
</evidence>
<dbReference type="InterPro" id="IPR036188">
    <property type="entry name" value="FAD/NAD-bd_sf"/>
</dbReference>
<dbReference type="GO" id="GO:0005759">
    <property type="term" value="C:mitochondrial matrix"/>
    <property type="evidence" value="ECO:0007669"/>
    <property type="project" value="UniProtKB-SubCell"/>
</dbReference>
<accession>A0A381S467</accession>
<dbReference type="PANTHER" id="PTHR10668">
    <property type="entry name" value="PHYTOENE DEHYDROGENASE"/>
    <property type="match status" value="1"/>
</dbReference>
<feature type="domain" description="Amine oxidase" evidence="5">
    <location>
        <begin position="184"/>
        <end position="507"/>
    </location>
</feature>
<sequence length="538" mass="59702">MNKYDAIVIGAGHNGLTNAAYLAKSGLKVLVLEKNDYIGGAAVSRELHDGWTYSNCSYVCSLLRPEIYRDLNLQKHGLQVIAYGGSVTFMEDGNIFGGYSDHDLQRREIGRFSKKDADAYVRFGRDVSKQCRFIKPLLLRTPPDPTSFKPKDLGELMYLFKRLYGLGEQTIYDTIRFYTMSAAEYLEEYFESDIVKAALSGSGIIGSALGPYSPGTAYVLLHHYMGEVDGSIGSWGFARGGMGSVSKALAGALQEHQGEILTNAEVTQVQVKNGKTTGVVLANGDEYYAKNVVSNLDARRTYQDLFDPQDLSEKLLKQVDNYKFNGSSGKLNIALDGLPEFPALGKNNPLIYADMHFIDSLERIERAYDDWKNGRWSQDPYCDTLIPTMTDPTMAPPGKHYMSVFVQYAPPKLATGEWTDKDREGFGKTVIDQIGAYSPNFKDLIVHAEIRTPQDIEDEVGLTEGNIFQGELTMDQMFFNRPFPGYAQFRGPVKGFYMCGSSTHPGGGVMAAPGANAAREMLFDLRRKNIVPEAENDD</sequence>
<gene>
    <name evidence="6" type="ORF">METZ01_LOCUS51083</name>
</gene>
<organism evidence="6">
    <name type="scientific">marine metagenome</name>
    <dbReference type="NCBI Taxonomy" id="408172"/>
    <lineage>
        <taxon>unclassified sequences</taxon>
        <taxon>metagenomes</taxon>
        <taxon>ecological metagenomes</taxon>
    </lineage>
</organism>
<protein>
    <recommendedName>
        <fullName evidence="4">Pyridine nucleotide-disulfide oxidoreductase domain-containing protein 2</fullName>
    </recommendedName>
</protein>
<dbReference type="SUPFAM" id="SSF51905">
    <property type="entry name" value="FAD/NAD(P)-binding domain"/>
    <property type="match status" value="1"/>
</dbReference>
<reference evidence="6" key="1">
    <citation type="submission" date="2018-05" db="EMBL/GenBank/DDBJ databases">
        <authorList>
            <person name="Lanie J.A."/>
            <person name="Ng W.-L."/>
            <person name="Kazmierczak K.M."/>
            <person name="Andrzejewski T.M."/>
            <person name="Davidsen T.M."/>
            <person name="Wayne K.J."/>
            <person name="Tettelin H."/>
            <person name="Glass J.I."/>
            <person name="Rusch D."/>
            <person name="Podicherti R."/>
            <person name="Tsui H.-C.T."/>
            <person name="Winkler M.E."/>
        </authorList>
    </citation>
    <scope>NUCLEOTIDE SEQUENCE</scope>
</reference>
<evidence type="ECO:0000259" key="5">
    <source>
        <dbReference type="Pfam" id="PF01593"/>
    </source>
</evidence>
<evidence type="ECO:0000256" key="4">
    <source>
        <dbReference type="ARBA" id="ARBA00040298"/>
    </source>
</evidence>
<evidence type="ECO:0000313" key="6">
    <source>
        <dbReference type="EMBL" id="SUZ98229.1"/>
    </source>
</evidence>
<evidence type="ECO:0000256" key="2">
    <source>
        <dbReference type="ARBA" id="ARBA00037217"/>
    </source>
</evidence>
<dbReference type="PANTHER" id="PTHR10668:SF103">
    <property type="entry name" value="PYRIDINE NUCLEOTIDE-DISULFIDE OXIDOREDUCTASE DOMAIN-CONTAINING PROTEIN 2"/>
    <property type="match status" value="1"/>
</dbReference>
<comment type="subunit">
    <text evidence="3">Interacts with COX5B; this interaction may contribute to localize PYROXD2 to the inner face of the inner mitochondrial membrane.</text>
</comment>
<dbReference type="EMBL" id="UINC01002584">
    <property type="protein sequence ID" value="SUZ98229.1"/>
    <property type="molecule type" value="Genomic_DNA"/>
</dbReference>
<dbReference type="GO" id="GO:0016491">
    <property type="term" value="F:oxidoreductase activity"/>
    <property type="evidence" value="ECO:0007669"/>
    <property type="project" value="InterPro"/>
</dbReference>
<comment type="subcellular location">
    <subcellularLocation>
        <location evidence="1">Mitochondrion matrix</location>
    </subcellularLocation>
</comment>